<dbReference type="EMBL" id="CP100355">
    <property type="protein sequence ID" value="UTF54597.1"/>
    <property type="molecule type" value="Genomic_DNA"/>
</dbReference>
<dbReference type="Gene3D" id="3.90.76.10">
    <property type="entry name" value="Dipeptide-binding Protein, Domain 1"/>
    <property type="match status" value="1"/>
</dbReference>
<dbReference type="AlphaFoldDB" id="A0A9E7SW20"/>
<protein>
    <submittedName>
        <fullName evidence="5">ABC transporter substrate-binding protein</fullName>
    </submittedName>
</protein>
<proteinExistence type="inferred from homology"/>
<sequence>MTDISTQGAIDASRRRLLTAIAAAGGVSLAGCTSDDGNGDGGNGGSGDGGGGNGGGGTSVSLGIGRGAWDLIPARDTDFDSNKVYSLIYNNLVDITPEGEYVPQLASDWELESDTQYVFTLEEGVTFHNGEEFTASDVQYTYDWIETEENPRKNYVSAIEDVVVEDDYTVRFDLAHPHAPFLDNIEKVMWPLSEEAVTEHGEDYNSNPVGTGPYELVEWNSGQNAILRKYDDYWQDDLPNIDEIEFRILPDESSMISQLETGSIQAVDQMSPQYVDQVESANGISVLRTEDVSSGRVDFNTDVEPLDDRRVRRAIAWAIDKEQIVQTVLQGYGEAGKSILPSSFAAYNGDLSDFNHPNGDPQQAQDLLAEAGQENLSLEIISSTTTQHEQAATLVQSMLEDIGVEASVQTLDGSTFWTREQEGDFEIAVSNWESFADPDELLYLHHTDGLNVWNISNDELDSLLEEQRQTTDQEARQELLDEIQQIIYEEAYSVYTYYPERLQGVSDRIEGFEQYPHGSFRSLHEATYE</sequence>
<dbReference type="CDD" id="cd00995">
    <property type="entry name" value="PBP2_NikA_DppA_OppA_like"/>
    <property type="match status" value="1"/>
</dbReference>
<dbReference type="InterPro" id="IPR000914">
    <property type="entry name" value="SBP_5_dom"/>
</dbReference>
<keyword evidence="3" id="KW-0732">Signal</keyword>
<accession>A0A9E7SW20</accession>
<keyword evidence="6" id="KW-1185">Reference proteome</keyword>
<evidence type="ECO:0000259" key="4">
    <source>
        <dbReference type="Pfam" id="PF00496"/>
    </source>
</evidence>
<comment type="similarity">
    <text evidence="1">Belongs to the bacterial solute-binding protein 5 family.</text>
</comment>
<dbReference type="GeneID" id="73289341"/>
<dbReference type="Pfam" id="PF00496">
    <property type="entry name" value="SBP_bac_5"/>
    <property type="match status" value="1"/>
</dbReference>
<dbReference type="KEGG" id="sawl:NGM29_04805"/>
<dbReference type="PANTHER" id="PTHR30290:SF9">
    <property type="entry name" value="OLIGOPEPTIDE-BINDING PROTEIN APPA"/>
    <property type="match status" value="1"/>
</dbReference>
<reference evidence="5" key="1">
    <citation type="submission" date="2022-06" db="EMBL/GenBank/DDBJ databases">
        <title>Diverse halophilic archaea isolated from saline environments.</title>
        <authorList>
            <person name="Cui H.-L."/>
        </authorList>
    </citation>
    <scope>NUCLEOTIDE SEQUENCE</scope>
    <source>
        <strain evidence="5">WLHS1</strain>
    </source>
</reference>
<evidence type="ECO:0000256" key="3">
    <source>
        <dbReference type="ARBA" id="ARBA00022729"/>
    </source>
</evidence>
<evidence type="ECO:0000313" key="5">
    <source>
        <dbReference type="EMBL" id="UTF54597.1"/>
    </source>
</evidence>
<dbReference type="Gene3D" id="3.10.105.10">
    <property type="entry name" value="Dipeptide-binding Protein, Domain 3"/>
    <property type="match status" value="1"/>
</dbReference>
<dbReference type="GO" id="GO:1904680">
    <property type="term" value="F:peptide transmembrane transporter activity"/>
    <property type="evidence" value="ECO:0007669"/>
    <property type="project" value="TreeGrafter"/>
</dbReference>
<evidence type="ECO:0000313" key="6">
    <source>
        <dbReference type="Proteomes" id="UP001056855"/>
    </source>
</evidence>
<gene>
    <name evidence="5" type="ORF">NGM29_04805</name>
</gene>
<name>A0A9E7SW20_9EURY</name>
<dbReference type="GO" id="GO:0042597">
    <property type="term" value="C:periplasmic space"/>
    <property type="evidence" value="ECO:0007669"/>
    <property type="project" value="UniProtKB-ARBA"/>
</dbReference>
<dbReference type="GO" id="GO:0015833">
    <property type="term" value="P:peptide transport"/>
    <property type="evidence" value="ECO:0007669"/>
    <property type="project" value="TreeGrafter"/>
</dbReference>
<feature type="domain" description="Solute-binding protein family 5" evidence="4">
    <location>
        <begin position="100"/>
        <end position="444"/>
    </location>
</feature>
<dbReference type="Proteomes" id="UP001056855">
    <property type="component" value="Chromosome"/>
</dbReference>
<dbReference type="InterPro" id="IPR030678">
    <property type="entry name" value="Peptide/Ni-bd"/>
</dbReference>
<organism evidence="5 6">
    <name type="scientific">Natronosalvus rutilus</name>
    <dbReference type="NCBI Taxonomy" id="2953753"/>
    <lineage>
        <taxon>Archaea</taxon>
        <taxon>Methanobacteriati</taxon>
        <taxon>Methanobacteriota</taxon>
        <taxon>Stenosarchaea group</taxon>
        <taxon>Halobacteria</taxon>
        <taxon>Halobacteriales</taxon>
        <taxon>Natrialbaceae</taxon>
        <taxon>Natronosalvus</taxon>
    </lineage>
</organism>
<evidence type="ECO:0000256" key="1">
    <source>
        <dbReference type="ARBA" id="ARBA00005695"/>
    </source>
</evidence>
<dbReference type="PIRSF" id="PIRSF002741">
    <property type="entry name" value="MppA"/>
    <property type="match status" value="1"/>
</dbReference>
<dbReference type="GO" id="GO:0043190">
    <property type="term" value="C:ATP-binding cassette (ABC) transporter complex"/>
    <property type="evidence" value="ECO:0007669"/>
    <property type="project" value="InterPro"/>
</dbReference>
<dbReference type="InterPro" id="IPR039424">
    <property type="entry name" value="SBP_5"/>
</dbReference>
<dbReference type="Gene3D" id="3.40.190.10">
    <property type="entry name" value="Periplasmic binding protein-like II"/>
    <property type="match status" value="1"/>
</dbReference>
<evidence type="ECO:0000256" key="2">
    <source>
        <dbReference type="ARBA" id="ARBA00022448"/>
    </source>
</evidence>
<dbReference type="PANTHER" id="PTHR30290">
    <property type="entry name" value="PERIPLASMIC BINDING COMPONENT OF ABC TRANSPORTER"/>
    <property type="match status" value="1"/>
</dbReference>
<keyword evidence="2" id="KW-0813">Transport</keyword>
<dbReference type="SUPFAM" id="SSF53850">
    <property type="entry name" value="Periplasmic binding protein-like II"/>
    <property type="match status" value="1"/>
</dbReference>
<dbReference type="RefSeq" id="WP_254159288.1">
    <property type="nucleotide sequence ID" value="NZ_CP100355.1"/>
</dbReference>